<keyword evidence="2" id="KW-1185">Reference proteome</keyword>
<evidence type="ECO:0000313" key="1">
    <source>
        <dbReference type="EMBL" id="GIY96792.1"/>
    </source>
</evidence>
<dbReference type="AlphaFoldDB" id="A0AAV4XNU5"/>
<dbReference type="Proteomes" id="UP001054945">
    <property type="component" value="Unassembled WGS sequence"/>
</dbReference>
<accession>A0AAV4XNU5</accession>
<name>A0AAV4XNU5_CAEEX</name>
<proteinExistence type="predicted"/>
<gene>
    <name evidence="1" type="ORF">CEXT_560101</name>
</gene>
<evidence type="ECO:0000313" key="2">
    <source>
        <dbReference type="Proteomes" id="UP001054945"/>
    </source>
</evidence>
<sequence length="348" mass="39144">MNGATINGSEIRVDPYRGGGVKRGDRGDGDCGGGEYLGIRRDGFRYGGGRGSRYDKPSFGGVGVYKSSSYRSRSTMGPSKKQRWLFLSYFKLSAIQRNDSFVRKVLISQLIYPQAKECVNVLFKTEIVGICLGRDCPQNRRNRWKATVHSKTILLFRSAASDRVRIRNLRKKKRRFKKWRNPSNEPNPSARTASVISLLPLTSENGCTLSRRKGKRVGGGLEAELVRSGPMNPRRARAYRSYCDIRSSAFSHASRAAVESRRARMLSTIARAMFPSVTPFINMIMESEKTTGKGEPFASLIGSARVSPCKTRDKIDSRPKRVSRTTLRQRWAKTTARRKVLSGPRMEF</sequence>
<protein>
    <submittedName>
        <fullName evidence="1">Uncharacterized protein</fullName>
    </submittedName>
</protein>
<organism evidence="1 2">
    <name type="scientific">Caerostris extrusa</name>
    <name type="common">Bark spider</name>
    <name type="synonym">Caerostris bankana</name>
    <dbReference type="NCBI Taxonomy" id="172846"/>
    <lineage>
        <taxon>Eukaryota</taxon>
        <taxon>Metazoa</taxon>
        <taxon>Ecdysozoa</taxon>
        <taxon>Arthropoda</taxon>
        <taxon>Chelicerata</taxon>
        <taxon>Arachnida</taxon>
        <taxon>Araneae</taxon>
        <taxon>Araneomorphae</taxon>
        <taxon>Entelegynae</taxon>
        <taxon>Araneoidea</taxon>
        <taxon>Araneidae</taxon>
        <taxon>Caerostris</taxon>
    </lineage>
</organism>
<dbReference type="EMBL" id="BPLR01018087">
    <property type="protein sequence ID" value="GIY96792.1"/>
    <property type="molecule type" value="Genomic_DNA"/>
</dbReference>
<reference evidence="1 2" key="1">
    <citation type="submission" date="2021-06" db="EMBL/GenBank/DDBJ databases">
        <title>Caerostris extrusa draft genome.</title>
        <authorList>
            <person name="Kono N."/>
            <person name="Arakawa K."/>
        </authorList>
    </citation>
    <scope>NUCLEOTIDE SEQUENCE [LARGE SCALE GENOMIC DNA]</scope>
</reference>
<comment type="caution">
    <text evidence="1">The sequence shown here is derived from an EMBL/GenBank/DDBJ whole genome shotgun (WGS) entry which is preliminary data.</text>
</comment>